<dbReference type="PANTHER" id="PTHR31447">
    <property type="entry name" value="HYDROXYPROLINE-RICH GLYCOPROTEIN FAMILY PROTEIN-RELATED"/>
    <property type="match status" value="1"/>
</dbReference>
<feature type="compositionally biased region" description="Basic and acidic residues" evidence="2">
    <location>
        <begin position="447"/>
        <end position="487"/>
    </location>
</feature>
<accession>A0A2C9WL86</accession>
<evidence type="ECO:0000313" key="4">
    <source>
        <dbReference type="EMBL" id="OAY60861.1"/>
    </source>
</evidence>
<dbReference type="InterPro" id="IPR037151">
    <property type="entry name" value="AlkB-like_sf"/>
</dbReference>
<comment type="similarity">
    <text evidence="1">Belongs to the alkB family.</text>
</comment>
<dbReference type="Gramene" id="Manes.01G145400.1.v8.1">
    <property type="protein sequence ID" value="Manes.01G145400.1.v8.1.CDS"/>
    <property type="gene ID" value="Manes.01G145400.v8.1"/>
</dbReference>
<dbReference type="InterPro" id="IPR027450">
    <property type="entry name" value="AlkB-like"/>
</dbReference>
<evidence type="ECO:0000259" key="3">
    <source>
        <dbReference type="PROSITE" id="PS51471"/>
    </source>
</evidence>
<feature type="domain" description="Fe2OG dioxygenase" evidence="3">
    <location>
        <begin position="324"/>
        <end position="421"/>
    </location>
</feature>
<dbReference type="SUPFAM" id="SSF51197">
    <property type="entry name" value="Clavaminate synthase-like"/>
    <property type="match status" value="1"/>
</dbReference>
<dbReference type="PANTHER" id="PTHR31447:SF5">
    <property type="entry name" value="FE2OG DIOXYGENASE DOMAIN-CONTAINING PROTEIN"/>
    <property type="match status" value="1"/>
</dbReference>
<dbReference type="GO" id="GO:0003729">
    <property type="term" value="F:mRNA binding"/>
    <property type="evidence" value="ECO:0007669"/>
    <property type="project" value="InterPro"/>
</dbReference>
<feature type="region of interest" description="Disordered" evidence="2">
    <location>
        <begin position="447"/>
        <end position="502"/>
    </location>
</feature>
<reference evidence="5" key="1">
    <citation type="journal article" date="2016" name="Nat. Biotechnol.">
        <title>Sequencing wild and cultivated cassava and related species reveals extensive interspecific hybridization and genetic diversity.</title>
        <authorList>
            <person name="Bredeson J.V."/>
            <person name="Lyons J.B."/>
            <person name="Prochnik S.E."/>
            <person name="Wu G.A."/>
            <person name="Ha C.M."/>
            <person name="Edsinger-Gonzales E."/>
            <person name="Grimwood J."/>
            <person name="Schmutz J."/>
            <person name="Rabbi I.Y."/>
            <person name="Egesi C."/>
            <person name="Nauluvula P."/>
            <person name="Lebot V."/>
            <person name="Ndunguru J."/>
            <person name="Mkamilo G."/>
            <person name="Bart R.S."/>
            <person name="Setter T.L."/>
            <person name="Gleadow R.M."/>
            <person name="Kulakow P."/>
            <person name="Ferguson M.E."/>
            <person name="Rounsley S."/>
            <person name="Rokhsar D.S."/>
        </authorList>
    </citation>
    <scope>NUCLEOTIDE SEQUENCE [LARGE SCALE GENOMIC DNA]</scope>
    <source>
        <strain evidence="5">cv. AM560-2</strain>
    </source>
</reference>
<dbReference type="STRING" id="3983.A0A2C9WL86"/>
<dbReference type="Gene3D" id="2.60.120.590">
    <property type="entry name" value="Alpha-ketoglutarate-dependent dioxygenase AlkB-like"/>
    <property type="match status" value="1"/>
</dbReference>
<gene>
    <name evidence="4" type="ORF">MANES_01G145400v8</name>
</gene>
<protein>
    <recommendedName>
        <fullName evidence="3">Fe2OG dioxygenase domain-containing protein</fullName>
    </recommendedName>
</protein>
<dbReference type="AlphaFoldDB" id="A0A2C9WL86"/>
<evidence type="ECO:0000256" key="2">
    <source>
        <dbReference type="SAM" id="MobiDB-lite"/>
    </source>
</evidence>
<dbReference type="Pfam" id="PF13532">
    <property type="entry name" value="2OG-FeII_Oxy_2"/>
    <property type="match status" value="1"/>
</dbReference>
<proteinExistence type="inferred from homology"/>
<feature type="compositionally biased region" description="Basic residues" evidence="2">
    <location>
        <begin position="489"/>
        <end position="502"/>
    </location>
</feature>
<dbReference type="PROSITE" id="PS51471">
    <property type="entry name" value="FE2OG_OXY"/>
    <property type="match status" value="1"/>
</dbReference>
<dbReference type="OrthoDB" id="271595at2759"/>
<dbReference type="EMBL" id="CM004387">
    <property type="protein sequence ID" value="OAY60861.1"/>
    <property type="molecule type" value="Genomic_DNA"/>
</dbReference>
<dbReference type="Proteomes" id="UP000091857">
    <property type="component" value="Chromosome 1"/>
</dbReference>
<dbReference type="OMA" id="YNSDELR"/>
<name>A0A2C9WL86_MANES</name>
<keyword evidence="5" id="KW-1185">Reference proteome</keyword>
<sequence length="502" mass="56550">MSDLDRVRKDDPFLLQYQPSELRIASEFLTTWLPFLSRDLCHHCTQVLSDRIRFLDLGLDAEAEPSQSDKTITTAALSSAESHENCYDGNYDSGSWKDGDGDDANSLGSWKDGANGWSEPVSEASTSGILGAAPLVEASSHRISWADMAQEDELVEEEQKDLNKPIVNRSALTGEIKVLKELEKPKLSRDQREYIRFTSVKRKKDFICLERVRGRIVNILEGLELHTCVFSAVEQTRIVNYVHELQELGMKGELKERTYTAPQKWMRGKGRITIQFGCCYNYAPDKNGNPPGILHNELVDPIPNLFKVIIRRLIRWHVLPPTCVPDSCIVNIYDEGDCIPPHIDNHDFLRPFCTVSFVSECNIVFGSNLKVVGAGQFAGSIAIPLPVGSVLVLNGNAADISKHCVPSVPTKRISITFRKMDEAKRPIGFVPEPDLQGIEPLAYDVEKTKRLDSPKSEPYRRREPIGMEGKMEARGFGENGSKSEPRYSSRSRQRSANWRRFR</sequence>
<dbReference type="GO" id="GO:0006402">
    <property type="term" value="P:mRNA catabolic process"/>
    <property type="evidence" value="ECO:0007669"/>
    <property type="project" value="InterPro"/>
</dbReference>
<evidence type="ECO:0000256" key="1">
    <source>
        <dbReference type="ARBA" id="ARBA00007879"/>
    </source>
</evidence>
<comment type="caution">
    <text evidence="4">The sequence shown here is derived from an EMBL/GenBank/DDBJ whole genome shotgun (WGS) entry which is preliminary data.</text>
</comment>
<dbReference type="InterPro" id="IPR005123">
    <property type="entry name" value="Oxoglu/Fe-dep_dioxygenase_dom"/>
</dbReference>
<evidence type="ECO:0000313" key="5">
    <source>
        <dbReference type="Proteomes" id="UP000091857"/>
    </source>
</evidence>
<dbReference type="InterPro" id="IPR044842">
    <property type="entry name" value="ALKBH9B/ALKBH10B-like"/>
</dbReference>
<organism evidence="4 5">
    <name type="scientific">Manihot esculenta</name>
    <name type="common">Cassava</name>
    <name type="synonym">Jatropha manihot</name>
    <dbReference type="NCBI Taxonomy" id="3983"/>
    <lineage>
        <taxon>Eukaryota</taxon>
        <taxon>Viridiplantae</taxon>
        <taxon>Streptophyta</taxon>
        <taxon>Embryophyta</taxon>
        <taxon>Tracheophyta</taxon>
        <taxon>Spermatophyta</taxon>
        <taxon>Magnoliopsida</taxon>
        <taxon>eudicotyledons</taxon>
        <taxon>Gunneridae</taxon>
        <taxon>Pentapetalae</taxon>
        <taxon>rosids</taxon>
        <taxon>fabids</taxon>
        <taxon>Malpighiales</taxon>
        <taxon>Euphorbiaceae</taxon>
        <taxon>Crotonoideae</taxon>
        <taxon>Manihoteae</taxon>
        <taxon>Manihot</taxon>
    </lineage>
</organism>
<dbReference type="GO" id="GO:0032451">
    <property type="term" value="F:demethylase activity"/>
    <property type="evidence" value="ECO:0007669"/>
    <property type="project" value="InterPro"/>
</dbReference>